<evidence type="ECO:0000256" key="1">
    <source>
        <dbReference type="ARBA" id="ARBA00007837"/>
    </source>
</evidence>
<accession>A0A1F5S9J2</accession>
<dbReference type="InterPro" id="IPR036637">
    <property type="entry name" value="Phosphohistidine_dom_sf"/>
</dbReference>
<dbReference type="EMBL" id="MFFT01000013">
    <property type="protein sequence ID" value="OGF23375.1"/>
    <property type="molecule type" value="Genomic_DNA"/>
</dbReference>
<protein>
    <recommendedName>
        <fullName evidence="4">PEP-utilising enzyme mobile domain-containing protein</fullName>
    </recommendedName>
</protein>
<dbReference type="InterPro" id="IPR008279">
    <property type="entry name" value="PEP-util_enz_mobile_dom"/>
</dbReference>
<dbReference type="Gene3D" id="3.50.30.10">
    <property type="entry name" value="Phosphohistidine domain"/>
    <property type="match status" value="1"/>
</dbReference>
<proteinExistence type="inferred from homology"/>
<sequence length="484" mass="56140">MSLMAFNNSKRSLDKIFSVPVEDYYGCYEDDHYLAKNSREIFAHEQIKAFIKDGPSFLWRMPKMCEQKGHKIIKLTKDLSLINFSKLNIQEIKNHLNSFSILLREFSGFIQYPLTLESFFEKKIDEVIRKCSDKENTESLMKDLVEPIKFNESQDEKLAFLKIAEKIRNRLKLNKISQFNVEKIINSGTLPYKDIRKDLNNHLSEFGWLQLRWLNGKLMTMEDLANRLMPLSRGLSEQISFFEEKLNEIKKKTEKFIKKNSVGEDDAEMIWIVKEYVFLRTFRSDIINRSFFHAIPLLREIAYRLKILYEDVLYMSPEEISACLDKGSVINDIKISERKKKWALFREGDEIFILQGKQAEEFANIQGFKKKLFKDQEEIKGQIAYPGKAKGTIKIVLTTNDLKKILKGDILVAVMTFPSYIAAMEKAAAFVTNEGGILCHASIIAREMKKPCIIGTKIATRVLHDGDLVEVDADKGIVKILKRK</sequence>
<evidence type="ECO:0000313" key="5">
    <source>
        <dbReference type="EMBL" id="OGF23375.1"/>
    </source>
</evidence>
<evidence type="ECO:0000256" key="3">
    <source>
        <dbReference type="ARBA" id="ARBA00022840"/>
    </source>
</evidence>
<feature type="domain" description="PEP-utilising enzyme mobile" evidence="4">
    <location>
        <begin position="407"/>
        <end position="476"/>
    </location>
</feature>
<dbReference type="PANTHER" id="PTHR43030:SF1">
    <property type="entry name" value="PHOSPHOENOLPYRUVATE SYNTHASE"/>
    <property type="match status" value="1"/>
</dbReference>
<dbReference type="GO" id="GO:0008986">
    <property type="term" value="F:pyruvate, water dikinase activity"/>
    <property type="evidence" value="ECO:0007669"/>
    <property type="project" value="InterPro"/>
</dbReference>
<evidence type="ECO:0000313" key="6">
    <source>
        <dbReference type="Proteomes" id="UP000176877"/>
    </source>
</evidence>
<comment type="similarity">
    <text evidence="1">Belongs to the PEP-utilizing enzyme family.</text>
</comment>
<dbReference type="PANTHER" id="PTHR43030">
    <property type="entry name" value="PHOSPHOENOLPYRUVATE SYNTHASE"/>
    <property type="match status" value="1"/>
</dbReference>
<evidence type="ECO:0000256" key="2">
    <source>
        <dbReference type="ARBA" id="ARBA00022741"/>
    </source>
</evidence>
<keyword evidence="3" id="KW-0067">ATP-binding</keyword>
<dbReference type="GO" id="GO:0005524">
    <property type="term" value="F:ATP binding"/>
    <property type="evidence" value="ECO:0007669"/>
    <property type="project" value="UniProtKB-KW"/>
</dbReference>
<dbReference type="Proteomes" id="UP000176877">
    <property type="component" value="Unassembled WGS sequence"/>
</dbReference>
<dbReference type="InterPro" id="IPR006319">
    <property type="entry name" value="PEP_synth"/>
</dbReference>
<dbReference type="Pfam" id="PF00391">
    <property type="entry name" value="PEP-utilizers"/>
    <property type="match status" value="1"/>
</dbReference>
<comment type="caution">
    <text evidence="5">The sequence shown here is derived from an EMBL/GenBank/DDBJ whole genome shotgun (WGS) entry which is preliminary data.</text>
</comment>
<name>A0A1F5S9J2_9BACT</name>
<gene>
    <name evidence="5" type="ORF">A3D45_02675</name>
</gene>
<reference evidence="5 6" key="1">
    <citation type="journal article" date="2016" name="Nat. Commun.">
        <title>Thousands of microbial genomes shed light on interconnected biogeochemical processes in an aquifer system.</title>
        <authorList>
            <person name="Anantharaman K."/>
            <person name="Brown C.T."/>
            <person name="Hug L.A."/>
            <person name="Sharon I."/>
            <person name="Castelle C.J."/>
            <person name="Probst A.J."/>
            <person name="Thomas B.C."/>
            <person name="Singh A."/>
            <person name="Wilkins M.J."/>
            <person name="Karaoz U."/>
            <person name="Brodie E.L."/>
            <person name="Williams K.H."/>
            <person name="Hubbard S.S."/>
            <person name="Banfield J.F."/>
        </authorList>
    </citation>
    <scope>NUCLEOTIDE SEQUENCE [LARGE SCALE GENOMIC DNA]</scope>
</reference>
<dbReference type="SUPFAM" id="SSF52009">
    <property type="entry name" value="Phosphohistidine domain"/>
    <property type="match status" value="1"/>
</dbReference>
<keyword evidence="2" id="KW-0547">Nucleotide-binding</keyword>
<dbReference type="AlphaFoldDB" id="A0A1F5S9J2"/>
<organism evidence="5 6">
    <name type="scientific">Candidatus Falkowbacteria bacterium RIFCSPHIGHO2_02_FULL_42_9</name>
    <dbReference type="NCBI Taxonomy" id="1797986"/>
    <lineage>
        <taxon>Bacteria</taxon>
        <taxon>Candidatus Falkowiibacteriota</taxon>
    </lineage>
</organism>
<evidence type="ECO:0000259" key="4">
    <source>
        <dbReference type="Pfam" id="PF00391"/>
    </source>
</evidence>